<dbReference type="RefSeq" id="WP_277564339.1">
    <property type="nucleotide sequence ID" value="NZ_JAPDHZ010000002.1"/>
</dbReference>
<evidence type="ECO:0000313" key="2">
    <source>
        <dbReference type="Proteomes" id="UP001153387"/>
    </source>
</evidence>
<organism evidence="1 2">
    <name type="scientific">Cohnella ginsengisoli</name>
    <dbReference type="NCBI Taxonomy" id="425004"/>
    <lineage>
        <taxon>Bacteria</taxon>
        <taxon>Bacillati</taxon>
        <taxon>Bacillota</taxon>
        <taxon>Bacilli</taxon>
        <taxon>Bacillales</taxon>
        <taxon>Paenibacillaceae</taxon>
        <taxon>Cohnella</taxon>
    </lineage>
</organism>
<accession>A0A9X4KI52</accession>
<dbReference type="EMBL" id="JAPDHZ010000002">
    <property type="protein sequence ID" value="MDG0790517.1"/>
    <property type="molecule type" value="Genomic_DNA"/>
</dbReference>
<evidence type="ECO:0000313" key="1">
    <source>
        <dbReference type="EMBL" id="MDG0790517.1"/>
    </source>
</evidence>
<name>A0A9X4KI52_9BACL</name>
<protein>
    <submittedName>
        <fullName evidence="1">Uncharacterized protein</fullName>
    </submittedName>
</protein>
<sequence length="53" mass="5886">MLDQGRRSESAGFFALDAWSAYMGLANLYEWPGLTLVSLQQSVINPAGHWLCI</sequence>
<comment type="caution">
    <text evidence="1">The sequence shown here is derived from an EMBL/GenBank/DDBJ whole genome shotgun (WGS) entry which is preliminary data.</text>
</comment>
<proteinExistence type="predicted"/>
<dbReference type="AlphaFoldDB" id="A0A9X4KI52"/>
<gene>
    <name evidence="1" type="ORF">OMP38_06390</name>
</gene>
<keyword evidence="2" id="KW-1185">Reference proteome</keyword>
<dbReference type="Proteomes" id="UP001153387">
    <property type="component" value="Unassembled WGS sequence"/>
</dbReference>
<reference evidence="1 2" key="1">
    <citation type="submission" date="2022-10" db="EMBL/GenBank/DDBJ databases">
        <title>Comparative genomic analysis of Cohnella hashimotonis sp. nov., isolated from the International Space Station.</title>
        <authorList>
            <person name="Simpson A."/>
            <person name="Venkateswaran K."/>
        </authorList>
    </citation>
    <scope>NUCLEOTIDE SEQUENCE [LARGE SCALE GENOMIC DNA]</scope>
    <source>
        <strain evidence="1 2">DSM 18997</strain>
    </source>
</reference>